<keyword evidence="4" id="KW-0694">RNA-binding</keyword>
<evidence type="ECO:0000256" key="5">
    <source>
        <dbReference type="ARBA" id="ARBA00023118"/>
    </source>
</evidence>
<evidence type="ECO:0000313" key="8">
    <source>
        <dbReference type="Proteomes" id="UP001628874"/>
    </source>
</evidence>
<keyword evidence="8" id="KW-1185">Reference proteome</keyword>
<evidence type="ECO:0000313" key="7">
    <source>
        <dbReference type="EMBL" id="MFL9461780.1"/>
    </source>
</evidence>
<dbReference type="NCBIfam" id="TIGR01870">
    <property type="entry name" value="cas_TM1810_Csm2"/>
    <property type="match status" value="1"/>
</dbReference>
<dbReference type="Pfam" id="PF03750">
    <property type="entry name" value="Csm2_III-A"/>
    <property type="match status" value="2"/>
</dbReference>
<evidence type="ECO:0000256" key="6">
    <source>
        <dbReference type="ARBA" id="ARBA00031723"/>
    </source>
</evidence>
<reference evidence="7 8" key="1">
    <citation type="submission" date="2024-07" db="EMBL/GenBank/DDBJ databases">
        <authorList>
            <person name="Tripathy S."/>
        </authorList>
    </citation>
    <scope>NUCLEOTIDE SEQUENCE [LARGE SCALE GENOMIC DNA]</scope>
    <source>
        <strain evidence="7 8">VB-61278_2</strain>
    </source>
</reference>
<comment type="similarity">
    <text evidence="2">Belongs to the CRISPR-associated Csm2 family.</text>
</comment>
<evidence type="ECO:0000256" key="3">
    <source>
        <dbReference type="ARBA" id="ARBA00016118"/>
    </source>
</evidence>
<proteinExistence type="inferred from homology"/>
<evidence type="ECO:0000256" key="4">
    <source>
        <dbReference type="ARBA" id="ARBA00022884"/>
    </source>
</evidence>
<accession>A0ABW8WLK2</accession>
<comment type="caution">
    <text evidence="7">The sequence shown here is derived from an EMBL/GenBank/DDBJ whole genome shotgun (WGS) entry which is preliminary data.</text>
</comment>
<dbReference type="Proteomes" id="UP001628874">
    <property type="component" value="Unassembled WGS sequence"/>
</dbReference>
<gene>
    <name evidence="7" type="primary">csm2</name>
    <name evidence="7" type="ORF">AB0759_14205</name>
</gene>
<sequence length="274" mass="31179">MSNSIIAKSDKIAKRIRDLRNQKGQPGTLKDYDKNQMLQDAESFADDIWLFGLELSQITSFLKNVDSLKRENNFSKISSELPKIKQSLQMPAQDNEAIKSIKMIIDAASDKVKDLQDFKNFIQLIELFTEITDKIIRTIKKGKNIGLKDYPIRQLVKDSEEFGYYLKTNGLKTNQIRKFLDTVNRLKIEIAVKSKDIEPDSGVISLQKIPKIDTQVVLLKQKLAYATARAPVVQPLKEVMDVAIDQVHDTDDFERFFQLVESIIAYHKAAGGGD</sequence>
<dbReference type="InterPro" id="IPR010149">
    <property type="entry name" value="CRISPR-assoc_prot_Csm2_III-A"/>
</dbReference>
<name>A0ABW8WLK2_9CYAN</name>
<comment type="function">
    <text evidence="1">This subunit may be involved in monitoring complementarity of crRNA and target RNA.</text>
</comment>
<evidence type="ECO:0000256" key="1">
    <source>
        <dbReference type="ARBA" id="ARBA00003640"/>
    </source>
</evidence>
<evidence type="ECO:0000256" key="2">
    <source>
        <dbReference type="ARBA" id="ARBA00006896"/>
    </source>
</evidence>
<organism evidence="7 8">
    <name type="scientific">Scytonema tolypothrichoides VB-61278_2</name>
    <dbReference type="NCBI Taxonomy" id="3232314"/>
    <lineage>
        <taxon>Bacteria</taxon>
        <taxon>Bacillati</taxon>
        <taxon>Cyanobacteriota</taxon>
        <taxon>Cyanophyceae</taxon>
        <taxon>Nostocales</taxon>
        <taxon>Scytonemataceae</taxon>
        <taxon>Scytonema</taxon>
    </lineage>
</organism>
<keyword evidence="5" id="KW-0051">Antiviral defense</keyword>
<protein>
    <recommendedName>
        <fullName evidence="3">CRISPR system Cms protein Csm2</fullName>
    </recommendedName>
    <alternativeName>
        <fullName evidence="6">CRISPR type III A-associated protein Csm2</fullName>
    </alternativeName>
</protein>
<dbReference type="RefSeq" id="WP_137986196.1">
    <property type="nucleotide sequence ID" value="NZ_JBFQGM010000004.1"/>
</dbReference>
<dbReference type="EMBL" id="JBFQGM010000004">
    <property type="protein sequence ID" value="MFL9461780.1"/>
    <property type="molecule type" value="Genomic_DNA"/>
</dbReference>